<keyword evidence="4" id="KW-1185">Reference proteome</keyword>
<dbReference type="Proteomes" id="UP001519460">
    <property type="component" value="Unassembled WGS sequence"/>
</dbReference>
<keyword evidence="2" id="KW-0732">Signal</keyword>
<evidence type="ECO:0000313" key="3">
    <source>
        <dbReference type="EMBL" id="KAK7508510.1"/>
    </source>
</evidence>
<feature type="region of interest" description="Disordered" evidence="1">
    <location>
        <begin position="38"/>
        <end position="66"/>
    </location>
</feature>
<evidence type="ECO:0000256" key="2">
    <source>
        <dbReference type="SAM" id="SignalP"/>
    </source>
</evidence>
<protein>
    <recommendedName>
        <fullName evidence="5">Secreted protein</fullName>
    </recommendedName>
</protein>
<evidence type="ECO:0008006" key="5">
    <source>
        <dbReference type="Google" id="ProtNLM"/>
    </source>
</evidence>
<dbReference type="EMBL" id="JACVVK020000001">
    <property type="protein sequence ID" value="KAK7508510.1"/>
    <property type="molecule type" value="Genomic_DNA"/>
</dbReference>
<evidence type="ECO:0000256" key="1">
    <source>
        <dbReference type="SAM" id="MobiDB-lite"/>
    </source>
</evidence>
<sequence>MELFPSLLLCVCCVCDYTPGVFSPEIYLFLGSNVIQAPTTRHERKDNKKADHTKEPPPRRMTSARALGVKKACAGGQRCDKGRVRSQCRFCPPHHFHLTRHETGQKPMTGAQAVNAVVMLFSR</sequence>
<feature type="compositionally biased region" description="Basic and acidic residues" evidence="1">
    <location>
        <begin position="40"/>
        <end position="58"/>
    </location>
</feature>
<reference evidence="3 4" key="1">
    <citation type="journal article" date="2023" name="Sci. Data">
        <title>Genome assembly of the Korean intertidal mud-creeper Batillaria attramentaria.</title>
        <authorList>
            <person name="Patra A.K."/>
            <person name="Ho P.T."/>
            <person name="Jun S."/>
            <person name="Lee S.J."/>
            <person name="Kim Y."/>
            <person name="Won Y.J."/>
        </authorList>
    </citation>
    <scope>NUCLEOTIDE SEQUENCE [LARGE SCALE GENOMIC DNA]</scope>
    <source>
        <strain evidence="3">Wonlab-2016</strain>
    </source>
</reference>
<organism evidence="3 4">
    <name type="scientific">Batillaria attramentaria</name>
    <dbReference type="NCBI Taxonomy" id="370345"/>
    <lineage>
        <taxon>Eukaryota</taxon>
        <taxon>Metazoa</taxon>
        <taxon>Spiralia</taxon>
        <taxon>Lophotrochozoa</taxon>
        <taxon>Mollusca</taxon>
        <taxon>Gastropoda</taxon>
        <taxon>Caenogastropoda</taxon>
        <taxon>Sorbeoconcha</taxon>
        <taxon>Cerithioidea</taxon>
        <taxon>Batillariidae</taxon>
        <taxon>Batillaria</taxon>
    </lineage>
</organism>
<evidence type="ECO:0000313" key="4">
    <source>
        <dbReference type="Proteomes" id="UP001519460"/>
    </source>
</evidence>
<feature type="signal peptide" evidence="2">
    <location>
        <begin position="1"/>
        <end position="23"/>
    </location>
</feature>
<proteinExistence type="predicted"/>
<dbReference type="AlphaFoldDB" id="A0ABD0MA55"/>
<gene>
    <name evidence="3" type="ORF">BaRGS_00000076</name>
</gene>
<name>A0ABD0MA55_9CAEN</name>
<feature type="chain" id="PRO_5044781631" description="Secreted protein" evidence="2">
    <location>
        <begin position="24"/>
        <end position="123"/>
    </location>
</feature>
<accession>A0ABD0MA55</accession>
<comment type="caution">
    <text evidence="3">The sequence shown here is derived from an EMBL/GenBank/DDBJ whole genome shotgun (WGS) entry which is preliminary data.</text>
</comment>